<feature type="chain" id="PRO_5037997989" evidence="1">
    <location>
        <begin position="21"/>
        <end position="871"/>
    </location>
</feature>
<organism evidence="2">
    <name type="scientific">Bradyrhizobium quebecense</name>
    <dbReference type="NCBI Taxonomy" id="2748629"/>
    <lineage>
        <taxon>Bacteria</taxon>
        <taxon>Pseudomonadati</taxon>
        <taxon>Pseudomonadota</taxon>
        <taxon>Alphaproteobacteria</taxon>
        <taxon>Hyphomicrobiales</taxon>
        <taxon>Nitrobacteraceae</taxon>
        <taxon>Bradyrhizobium</taxon>
    </lineage>
</organism>
<comment type="caution">
    <text evidence="2">The sequence shown here is derived from an EMBL/GenBank/DDBJ whole genome shotgun (WGS) entry which is preliminary data.</text>
</comment>
<reference evidence="2" key="1">
    <citation type="submission" date="2020-06" db="EMBL/GenBank/DDBJ databases">
        <title>Whole Genome Sequence of Bradyrhizobium sp. Strain 66S1MB.</title>
        <authorList>
            <person name="Bromfield E."/>
            <person name="Cloutier S."/>
        </authorList>
    </citation>
    <scope>NUCLEOTIDE SEQUENCE</scope>
    <source>
        <strain evidence="2">66S1MB</strain>
    </source>
</reference>
<accession>A0A974ACB4</accession>
<gene>
    <name evidence="2" type="ORF">HU230_27970</name>
</gene>
<keyword evidence="2" id="KW-0378">Hydrolase</keyword>
<keyword evidence="1" id="KW-0732">Signal</keyword>
<dbReference type="RefSeq" id="WP_176532907.1">
    <property type="nucleotide sequence ID" value="NZ_CP088022.1"/>
</dbReference>
<dbReference type="AlphaFoldDB" id="A0A974ACB4"/>
<feature type="signal peptide" evidence="1">
    <location>
        <begin position="1"/>
        <end position="20"/>
    </location>
</feature>
<dbReference type="EMBL" id="JABWSX010000001">
    <property type="protein sequence ID" value="NVL09552.1"/>
    <property type="molecule type" value="Genomic_DNA"/>
</dbReference>
<evidence type="ECO:0000256" key="1">
    <source>
        <dbReference type="SAM" id="SignalP"/>
    </source>
</evidence>
<name>A0A974ACB4_9BRAD</name>
<keyword evidence="2" id="KW-0121">Carboxypeptidase</keyword>
<sequence>MRFLILCVILCTSLCGSADAASSDLRRLPFPFGQMVTISSDADYEAPWHEAAIHRFLNEDLGLPISDSVWVSSSSGLPDVGAFFDSFSGLNRQPSLVDNLPVFELLTREWHRGNIDHLHSWSDDMVPQYKAAFPEPVKLSRSSTEVSPPDAPWLKSFEHRRGYQQLRLLLDGTAPQDLTIEVRFADGSSSSYTNNVIRSMESDGDAKTQTPRTITLVLNEEWPLGSRINDVSAPLPAVTALLLRAPSCTTGCDTRITGIERDNFSRYSVLAQIPFLEYMNIRPSIATGHGGVTYHPDFEGPGPHYHRGDLLDQGPGKDVVRRDMEGLAARKGSDAYHADILKKLGIRSVTAIYNPPHQETVNFASQIPAAFESFAGFYALVKTHGDFGALGSPLSDVPKMLAELDPAMADFDAQRFLCRENVYCRQADQGSTSGGLIALSLALVSKGRTVEHNWYTHFGTTRFDPTFHATTESPFGPATMAAFAELSMHYYDPTANHPFGQRVWVPAAGVWANYNILRTGIGDHLTVDPHTSAVQIRSYFDPVLGTVFPDRAASTRDLNGLTVFVKDSGAATVSIDGEPITSFVRNPADESGRQSITVVDDNTPTIILGKVAPEHSARISSTGGQYEWISGQESSGPSAFAKLIAQSNVASVSFGMNSLSVFNATHIAFSYRIRRDDGAAPSGHASIVFKRADATHVEFTDVIPPALAPGNSYAIFDQHNSGQQWQSTTIPQHSLRWSEDWVGRRLPLVLGRIESVEVQLKDARPGDILEVGDLKTLRPSANGVSRNQTVVAAGRVTGLAGKAAAGVTVTGDFDGLKRQTVTDAAGFYVFSGVKRGSIAAIKAGSCAPTRGDLIELEMNEVEIDIDLRPFC</sequence>
<proteinExistence type="predicted"/>
<keyword evidence="2" id="KW-0645">Protease</keyword>
<protein>
    <submittedName>
        <fullName evidence="2">Carboxypeptidase regulatory-like domain-containing protein</fullName>
    </submittedName>
</protein>
<evidence type="ECO:0000313" key="2">
    <source>
        <dbReference type="EMBL" id="NVL09552.1"/>
    </source>
</evidence>
<dbReference type="GO" id="GO:0004180">
    <property type="term" value="F:carboxypeptidase activity"/>
    <property type="evidence" value="ECO:0007669"/>
    <property type="project" value="UniProtKB-KW"/>
</dbReference>